<dbReference type="SUPFAM" id="SSF52540">
    <property type="entry name" value="P-loop containing nucleoside triphosphate hydrolases"/>
    <property type="match status" value="1"/>
</dbReference>
<dbReference type="SMART" id="SM00382">
    <property type="entry name" value="AAA"/>
    <property type="match status" value="1"/>
</dbReference>
<evidence type="ECO:0000256" key="1">
    <source>
        <dbReference type="ARBA" id="ARBA00022448"/>
    </source>
</evidence>
<dbReference type="PANTHER" id="PTHR42788:SF19">
    <property type="entry name" value="ALIPHATIC SULFONATES IMPORT ATP-BINDING PROTEIN SSUB 2"/>
    <property type="match status" value="1"/>
</dbReference>
<accession>A0A1X7F2M9</accession>
<dbReference type="PANTHER" id="PTHR42788">
    <property type="entry name" value="TAURINE IMPORT ATP-BINDING PROTEIN-RELATED"/>
    <property type="match status" value="1"/>
</dbReference>
<feature type="domain" description="ABC transporter" evidence="4">
    <location>
        <begin position="4"/>
        <end position="234"/>
    </location>
</feature>
<dbReference type="GO" id="GO:0016887">
    <property type="term" value="F:ATP hydrolysis activity"/>
    <property type="evidence" value="ECO:0007669"/>
    <property type="project" value="InterPro"/>
</dbReference>
<dbReference type="OrthoDB" id="9809450at2"/>
<dbReference type="InterPro" id="IPR050166">
    <property type="entry name" value="ABC_transporter_ATP-bind"/>
</dbReference>
<dbReference type="AlphaFoldDB" id="A0A1X7F2M9"/>
<sequence>MPIIKIDNLCKSYRLNGGYFHALQGISARIEHGSFVTIVGKSGCGKTTLLKILCGLKTPSEGSFSFLKEDGSPSAAKIGVVFQEARLMPWMTVEKNMAFGMDKKLSKDEAHETLESSLQMLNLQKFRKAYPSQISGGMAQRVALGRTLCANPDVILMDEPFGALDAFTRRNLQKELTEIFLDQAKTIIFVTHDVDEATYLGQRVLVMEEGTITADLPVDLPYPRATLSETFFRIREEILSAILLDDEFKK</sequence>
<gene>
    <name evidence="5" type="ORF">SAMN06295933_3618</name>
</gene>
<reference evidence="6" key="1">
    <citation type="submission" date="2017-04" db="EMBL/GenBank/DDBJ databases">
        <authorList>
            <person name="Varghese N."/>
            <person name="Submissions S."/>
        </authorList>
    </citation>
    <scope>NUCLEOTIDE SEQUENCE [LARGE SCALE GENOMIC DNA]</scope>
    <source>
        <strain evidence="6">K3S</strain>
    </source>
</reference>
<evidence type="ECO:0000313" key="6">
    <source>
        <dbReference type="Proteomes" id="UP000192906"/>
    </source>
</evidence>
<evidence type="ECO:0000256" key="2">
    <source>
        <dbReference type="ARBA" id="ARBA00022741"/>
    </source>
</evidence>
<proteinExistence type="predicted"/>
<dbReference type="InterPro" id="IPR027417">
    <property type="entry name" value="P-loop_NTPase"/>
</dbReference>
<protein>
    <submittedName>
        <fullName evidence="5">Sulfonate transport system ATP-binding protein</fullName>
    </submittedName>
</protein>
<dbReference type="Gene3D" id="3.40.50.300">
    <property type="entry name" value="P-loop containing nucleotide triphosphate hydrolases"/>
    <property type="match status" value="1"/>
</dbReference>
<keyword evidence="2" id="KW-0547">Nucleotide-binding</keyword>
<dbReference type="InterPro" id="IPR003439">
    <property type="entry name" value="ABC_transporter-like_ATP-bd"/>
</dbReference>
<dbReference type="STRING" id="1519643.SAMN06295933_3618"/>
<keyword evidence="3 5" id="KW-0067">ATP-binding</keyword>
<dbReference type="EMBL" id="FWZU01000010">
    <property type="protein sequence ID" value="SMF44860.1"/>
    <property type="molecule type" value="Genomic_DNA"/>
</dbReference>
<evidence type="ECO:0000313" key="5">
    <source>
        <dbReference type="EMBL" id="SMF44860.1"/>
    </source>
</evidence>
<dbReference type="RefSeq" id="WP_085104819.1">
    <property type="nucleotide sequence ID" value="NZ_FWZU01000010.1"/>
</dbReference>
<dbReference type="Proteomes" id="UP000192906">
    <property type="component" value="Unassembled WGS sequence"/>
</dbReference>
<keyword evidence="6" id="KW-1185">Reference proteome</keyword>
<dbReference type="InterPro" id="IPR017871">
    <property type="entry name" value="ABC_transporter-like_CS"/>
</dbReference>
<dbReference type="Pfam" id="PF00005">
    <property type="entry name" value="ABC_tran"/>
    <property type="match status" value="1"/>
</dbReference>
<dbReference type="CDD" id="cd03293">
    <property type="entry name" value="ABC_NrtD_SsuB_transporters"/>
    <property type="match status" value="1"/>
</dbReference>
<name>A0A1X7F2M9_9BACT</name>
<dbReference type="PROSITE" id="PS50893">
    <property type="entry name" value="ABC_TRANSPORTER_2"/>
    <property type="match status" value="1"/>
</dbReference>
<dbReference type="GO" id="GO:0005524">
    <property type="term" value="F:ATP binding"/>
    <property type="evidence" value="ECO:0007669"/>
    <property type="project" value="UniProtKB-KW"/>
</dbReference>
<evidence type="ECO:0000256" key="3">
    <source>
        <dbReference type="ARBA" id="ARBA00022840"/>
    </source>
</evidence>
<organism evidence="5 6">
    <name type="scientific">Desulfovibrio gilichinskyi</name>
    <dbReference type="NCBI Taxonomy" id="1519643"/>
    <lineage>
        <taxon>Bacteria</taxon>
        <taxon>Pseudomonadati</taxon>
        <taxon>Thermodesulfobacteriota</taxon>
        <taxon>Desulfovibrionia</taxon>
        <taxon>Desulfovibrionales</taxon>
        <taxon>Desulfovibrionaceae</taxon>
        <taxon>Desulfovibrio</taxon>
    </lineage>
</organism>
<dbReference type="PROSITE" id="PS00211">
    <property type="entry name" value="ABC_TRANSPORTER_1"/>
    <property type="match status" value="1"/>
</dbReference>
<evidence type="ECO:0000259" key="4">
    <source>
        <dbReference type="PROSITE" id="PS50893"/>
    </source>
</evidence>
<dbReference type="InterPro" id="IPR003593">
    <property type="entry name" value="AAA+_ATPase"/>
</dbReference>
<keyword evidence="1" id="KW-0813">Transport</keyword>